<feature type="region of interest" description="Disordered" evidence="1">
    <location>
        <begin position="417"/>
        <end position="469"/>
    </location>
</feature>
<accession>A0A160DCL3</accession>
<feature type="compositionally biased region" description="Basic residues" evidence="1">
    <location>
        <begin position="455"/>
        <end position="469"/>
    </location>
</feature>
<reference evidence="2 3" key="1">
    <citation type="submission" date="2016-03" db="EMBL/GenBank/DDBJ databases">
        <authorList>
            <person name="Montgomery M.T."/>
            <person name="Guerrero C.A."/>
            <person name="Mavrich T.N."/>
            <person name="Pope W.H."/>
            <person name="Garlena R.A."/>
            <person name="Russell D.A."/>
            <person name="Jacobs-Sera D."/>
            <person name="Hendrix R.W."/>
            <person name="Hatfull G.F."/>
        </authorList>
    </citation>
    <scope>NUCLEOTIDE SEQUENCE [LARGE SCALE GENOMIC DNA]</scope>
</reference>
<feature type="compositionally biased region" description="Acidic residues" evidence="1">
    <location>
        <begin position="420"/>
        <end position="447"/>
    </location>
</feature>
<evidence type="ECO:0000313" key="3">
    <source>
        <dbReference type="Proteomes" id="UP000203985"/>
    </source>
</evidence>
<proteinExistence type="predicted"/>
<organism evidence="2 3">
    <name type="scientific">Gordonia phage Bowser</name>
    <dbReference type="NCBI Taxonomy" id="1838063"/>
    <lineage>
        <taxon>Viruses</taxon>
        <taxon>Duplodnaviria</taxon>
        <taxon>Heunggongvirae</taxon>
        <taxon>Uroviricota</taxon>
        <taxon>Caudoviricetes</taxon>
        <taxon>Bowservirus</taxon>
        <taxon>Bowservirus bowser</taxon>
    </lineage>
</organism>
<dbReference type="Proteomes" id="UP000203985">
    <property type="component" value="Segment"/>
</dbReference>
<dbReference type="KEGG" id="vg:28800775"/>
<dbReference type="Pfam" id="PF06074">
    <property type="entry name" value="Portal_Mu"/>
    <property type="match status" value="1"/>
</dbReference>
<name>A0A160DCL3_9CAUD</name>
<gene>
    <name evidence="2" type="primary">3</name>
    <name evidence="2" type="ORF">BOWSER_3</name>
</gene>
<protein>
    <submittedName>
        <fullName evidence="2">Portal protein</fullName>
    </submittedName>
</protein>
<dbReference type="OrthoDB" id="2975at10239"/>
<evidence type="ECO:0000256" key="1">
    <source>
        <dbReference type="SAM" id="MobiDB-lite"/>
    </source>
</evidence>
<keyword evidence="3" id="KW-1185">Reference proteome</keyword>
<dbReference type="RefSeq" id="YP_009275570.1">
    <property type="nucleotide sequence ID" value="NC_030930.1"/>
</dbReference>
<dbReference type="InterPro" id="IPR009279">
    <property type="entry name" value="Portal_Mu"/>
</dbReference>
<sequence length="481" mass="52813">MSMATADRPSAAPATSERGYVLDSMNPLLTDFGYWDQFEQIPELIWPRSVGVFTRMASEDGRIASVMEAIKLPILRTQWRIDPNGAKKKVTKFVAANMGLPIVGADERAPLMRTRGRFLWVEHLHHALAMLDFGHSIFEQVYRLTDEGLYELRKLAPRPQDSIAAFHVARDGGLISIEQYPPGIAGADPSIGATIPIERLVAYVRNPRPGQWIGRSMLRPAYKHWLAKDELMRIEIATARRNGMGVPVATSTEKERDDKKAIDAYADLASKYRVGARAGVGLPYGAKLQLLGVEGNLPDLRRAIEYHDKQMALAGLAHFLNLDKGGSYSLASVLNDTFVQSVQTIAETIRATAQAHVIEDLVDVNWGPDEPAPLLVFDEIGSRQDATAAALQMLIAAGILTPDPTLEAFERQQLGLPVADEPDDEDADDTDPGADAEPTDDQDDGTDDAPAKARSAPRRLNRASARRRPITIETNGALTLW</sequence>
<dbReference type="EMBL" id="KU998235">
    <property type="protein sequence ID" value="ANA85398.1"/>
    <property type="molecule type" value="Genomic_DNA"/>
</dbReference>
<dbReference type="GeneID" id="28800775"/>
<evidence type="ECO:0000313" key="2">
    <source>
        <dbReference type="EMBL" id="ANA85398.1"/>
    </source>
</evidence>